<feature type="signal peptide" evidence="2">
    <location>
        <begin position="1"/>
        <end position="18"/>
    </location>
</feature>
<accession>A0A812SSF2</accession>
<feature type="chain" id="PRO_5032376590" evidence="2">
    <location>
        <begin position="19"/>
        <end position="228"/>
    </location>
</feature>
<feature type="region of interest" description="Disordered" evidence="1">
    <location>
        <begin position="209"/>
        <end position="228"/>
    </location>
</feature>
<dbReference type="EMBL" id="CAJNDS010002496">
    <property type="protein sequence ID" value="CAE7498585.1"/>
    <property type="molecule type" value="Genomic_DNA"/>
</dbReference>
<evidence type="ECO:0000313" key="4">
    <source>
        <dbReference type="Proteomes" id="UP000604046"/>
    </source>
</evidence>
<evidence type="ECO:0000256" key="1">
    <source>
        <dbReference type="SAM" id="MobiDB-lite"/>
    </source>
</evidence>
<evidence type="ECO:0000256" key="2">
    <source>
        <dbReference type="SAM" id="SignalP"/>
    </source>
</evidence>
<keyword evidence="4" id="KW-1185">Reference proteome</keyword>
<protein>
    <submittedName>
        <fullName evidence="3">Uncharacterized protein</fullName>
    </submittedName>
</protein>
<proteinExistence type="predicted"/>
<evidence type="ECO:0000313" key="3">
    <source>
        <dbReference type="EMBL" id="CAE7498585.1"/>
    </source>
</evidence>
<reference evidence="3" key="1">
    <citation type="submission" date="2021-02" db="EMBL/GenBank/DDBJ databases">
        <authorList>
            <person name="Dougan E. K."/>
            <person name="Rhodes N."/>
            <person name="Thang M."/>
            <person name="Chan C."/>
        </authorList>
    </citation>
    <scope>NUCLEOTIDE SEQUENCE</scope>
</reference>
<organism evidence="3 4">
    <name type="scientific">Symbiodinium natans</name>
    <dbReference type="NCBI Taxonomy" id="878477"/>
    <lineage>
        <taxon>Eukaryota</taxon>
        <taxon>Sar</taxon>
        <taxon>Alveolata</taxon>
        <taxon>Dinophyceae</taxon>
        <taxon>Suessiales</taxon>
        <taxon>Symbiodiniaceae</taxon>
        <taxon>Symbiodinium</taxon>
    </lineage>
</organism>
<comment type="caution">
    <text evidence="3">The sequence shown here is derived from an EMBL/GenBank/DDBJ whole genome shotgun (WGS) entry which is preliminary data.</text>
</comment>
<dbReference type="AlphaFoldDB" id="A0A812SSF2"/>
<keyword evidence="2" id="KW-0732">Signal</keyword>
<sequence length="228" mass="25136">MARAASLALVLLLRMAGAEPTRAASEMWWALPPPKVTERHRVFCLSHLDVAAQMAQAALWREDSWAFLLPAFPALLMAWLGLPTITLSGGLDGFDSTDFGWLCRQLGYASRHDAAGISQPLVRAALATDECPPADLFDAPLAWDAFATDEERSLALSEEEDALMAEEVQPAADSSIARGVLWETFFETVMLKPLICLRLRVKKSQSGQNKLSLDYGRPPKRGKRLKRS</sequence>
<gene>
    <name evidence="3" type="ORF">SNAT2548_LOCUS27927</name>
</gene>
<feature type="compositionally biased region" description="Basic residues" evidence="1">
    <location>
        <begin position="218"/>
        <end position="228"/>
    </location>
</feature>
<name>A0A812SSF2_9DINO</name>
<dbReference type="Proteomes" id="UP000604046">
    <property type="component" value="Unassembled WGS sequence"/>
</dbReference>